<dbReference type="Proteomes" id="UP000247523">
    <property type="component" value="Unassembled WGS sequence"/>
</dbReference>
<dbReference type="PROSITE" id="PS51257">
    <property type="entry name" value="PROKAR_LIPOPROTEIN"/>
    <property type="match status" value="1"/>
</dbReference>
<comment type="caution">
    <text evidence="4">The sequence shown here is derived from an EMBL/GenBank/DDBJ whole genome shotgun (WGS) entry which is preliminary data.</text>
</comment>
<dbReference type="OrthoDB" id="9764112at2"/>
<evidence type="ECO:0000256" key="2">
    <source>
        <dbReference type="SAM" id="SignalP"/>
    </source>
</evidence>
<dbReference type="EMBL" id="NOKA02000013">
    <property type="protein sequence ID" value="RDY31598.1"/>
    <property type="molecule type" value="Genomic_DNA"/>
</dbReference>
<dbReference type="PANTHER" id="PTHR43649">
    <property type="entry name" value="ARABINOSE-BINDING PROTEIN-RELATED"/>
    <property type="match status" value="1"/>
</dbReference>
<evidence type="ECO:0000313" key="5">
    <source>
        <dbReference type="Proteomes" id="UP000216411"/>
    </source>
</evidence>
<feature type="signal peptide" evidence="2">
    <location>
        <begin position="1"/>
        <end position="20"/>
    </location>
</feature>
<evidence type="ECO:0000313" key="4">
    <source>
        <dbReference type="EMBL" id="RDY31598.1"/>
    </source>
</evidence>
<proteinExistence type="predicted"/>
<dbReference type="EMBL" id="QICS01000013">
    <property type="protein sequence ID" value="PXV86226.1"/>
    <property type="molecule type" value="Genomic_DNA"/>
</dbReference>
<keyword evidence="5" id="KW-1185">Reference proteome</keyword>
<dbReference type="InterPro" id="IPR006059">
    <property type="entry name" value="SBP"/>
</dbReference>
<feature type="region of interest" description="Disordered" evidence="1">
    <location>
        <begin position="22"/>
        <end position="53"/>
    </location>
</feature>
<reference evidence="4" key="3">
    <citation type="submission" date="2018-07" db="EMBL/GenBank/DDBJ databases">
        <authorList>
            <person name="Quirk P.G."/>
            <person name="Krulwich T.A."/>
        </authorList>
    </citation>
    <scope>NUCLEOTIDE SEQUENCE</scope>
    <source>
        <strain evidence="4">CCRI-19302</strain>
    </source>
</reference>
<dbReference type="SUPFAM" id="SSF53850">
    <property type="entry name" value="Periplasmic binding protein-like II"/>
    <property type="match status" value="1"/>
</dbReference>
<feature type="compositionally biased region" description="Low complexity" evidence="1">
    <location>
        <begin position="37"/>
        <end position="53"/>
    </location>
</feature>
<dbReference type="AlphaFoldDB" id="A0A255IJ08"/>
<dbReference type="Pfam" id="PF01547">
    <property type="entry name" value="SBP_bac_1"/>
    <property type="match status" value="1"/>
</dbReference>
<name>A0A255IJ08_9FIRM</name>
<dbReference type="Proteomes" id="UP000216411">
    <property type="component" value="Unassembled WGS sequence"/>
</dbReference>
<accession>A0A255IJ08</accession>
<reference evidence="4 5" key="1">
    <citation type="journal article" date="2017" name="Genome Announc.">
        <title>Draft Genome Sequence of a Sporulating and Motile Strain of Lachnotalea glycerini Isolated from Water in Quebec City, Canada.</title>
        <authorList>
            <person name="Maheux A.F."/>
            <person name="Boudreau D.K."/>
            <person name="Berube E."/>
            <person name="Boissinot M."/>
            <person name="Raymond F."/>
            <person name="Brodeur S."/>
            <person name="Corbeil J."/>
            <person name="Isabel S."/>
            <person name="Omar R.F."/>
            <person name="Bergeron M.G."/>
        </authorList>
    </citation>
    <scope>NUCLEOTIDE SEQUENCE [LARGE SCALE GENOMIC DNA]</scope>
    <source>
        <strain evidence="4 5">CCRI-19302</strain>
    </source>
</reference>
<protein>
    <submittedName>
        <fullName evidence="3">Carbohydrate ABC transporter substrate-binding protein (CUT1 family)</fullName>
    </submittedName>
    <submittedName>
        <fullName evidence="4">Extracellular solute-binding protein</fullName>
    </submittedName>
</protein>
<gene>
    <name evidence="3" type="ORF">C8E03_11310</name>
    <name evidence="4" type="ORF">CG710_009040</name>
</gene>
<feature type="chain" id="PRO_5038223327" evidence="2">
    <location>
        <begin position="21"/>
        <end position="452"/>
    </location>
</feature>
<dbReference type="PANTHER" id="PTHR43649:SF11">
    <property type="entry name" value="ABC TRANSPORTER SUBSTRATE-BINDING PROTEIN YESO-RELATED"/>
    <property type="match status" value="1"/>
</dbReference>
<evidence type="ECO:0000313" key="6">
    <source>
        <dbReference type="Proteomes" id="UP000247523"/>
    </source>
</evidence>
<dbReference type="InterPro" id="IPR050490">
    <property type="entry name" value="Bact_solute-bd_prot1"/>
</dbReference>
<keyword evidence="2" id="KW-0732">Signal</keyword>
<dbReference type="Gene3D" id="3.40.190.10">
    <property type="entry name" value="Periplasmic binding protein-like II"/>
    <property type="match status" value="2"/>
</dbReference>
<organism evidence="4 5">
    <name type="scientific">Lachnotalea glycerini</name>
    <dbReference type="NCBI Taxonomy" id="1763509"/>
    <lineage>
        <taxon>Bacteria</taxon>
        <taxon>Bacillati</taxon>
        <taxon>Bacillota</taxon>
        <taxon>Clostridia</taxon>
        <taxon>Lachnospirales</taxon>
        <taxon>Lachnospiraceae</taxon>
        <taxon>Lachnotalea</taxon>
    </lineage>
</organism>
<reference evidence="3 6" key="2">
    <citation type="submission" date="2018-05" db="EMBL/GenBank/DDBJ databases">
        <title>Genomic Encyclopedia of Type Strains, Phase IV (KMG-IV): sequencing the most valuable type-strain genomes for metagenomic binning, comparative biology and taxonomic classification.</title>
        <authorList>
            <person name="Goeker M."/>
        </authorList>
    </citation>
    <scope>NUCLEOTIDE SEQUENCE [LARGE SCALE GENOMIC DNA]</scope>
    <source>
        <strain evidence="3 6">DSM 28816</strain>
    </source>
</reference>
<evidence type="ECO:0000256" key="1">
    <source>
        <dbReference type="SAM" id="MobiDB-lite"/>
    </source>
</evidence>
<dbReference type="RefSeq" id="WP_094377087.1">
    <property type="nucleotide sequence ID" value="NZ_NOKA02000013.1"/>
</dbReference>
<sequence>MKKKLVSMLLALTLATGLMAGCSSKSSTQSTKDESATTDTTTTDSTTTDTAATTDSSDKVTLSLCWWGNQTRNDLTQQAVDLYMTLNPNVEIKTEFTDWSGYWDKLSAMASGGNLPDIIQMDYSYLSQYQKSNQLANLSTYIDNGTIDTSNIPSSIIDSGKIDDTCYAISLGSNAPMMVYDKEIVEKAGVEIPSQPTVEELYDLGKTIYEKTGVKTLYDGGTTTLQNTARSMGVYIYDDITAGKTEAIKKHFDYVQKFAEADFSISPDLLAEKNPDVVETKPIIDQTTWNDFSFSNQYISISNTAEREYGICMWPTTADASAQPEYLKPSMFFSVSETSQNKDEAAKFLDWFTNSSEANNVLMAERGIPINTAIADELMAKVDSISAKVFGFISEVTKIAEPIDPPNPSGAGEVDAMLKTVVENLRYGDLDSEKATEEFLTQAQQILTEAAK</sequence>
<evidence type="ECO:0000313" key="3">
    <source>
        <dbReference type="EMBL" id="PXV86226.1"/>
    </source>
</evidence>